<name>A0A6J6E0Q3_9ZZZZ</name>
<feature type="region of interest" description="Disordered" evidence="1">
    <location>
        <begin position="1"/>
        <end position="26"/>
    </location>
</feature>
<dbReference type="AlphaFoldDB" id="A0A6J6E0Q3"/>
<proteinExistence type="predicted"/>
<accession>A0A6J6E0Q3</accession>
<evidence type="ECO:0000256" key="1">
    <source>
        <dbReference type="SAM" id="MobiDB-lite"/>
    </source>
</evidence>
<evidence type="ECO:0000313" key="2">
    <source>
        <dbReference type="EMBL" id="CAB4567853.1"/>
    </source>
</evidence>
<sequence length="336" mass="36021">MSKLTNRNRKIKLTPKTQSVSQEVSASPEVVDLPAVNPEPTPAVQAVEVQPEQPVAVAVIEKVIEPIKPITYETSPKKPVKLNFDIDPKVAKRALIEVTDESHIGKHVSTVPTSEHTAIVTFESKMPGYQNWHWLVMLSWLDASHLTIDEVAMVPTAEALVAPAWVPWSQRVQAGDLGIGDELPYRVDDPALAPGYVAAELDLLDDQETLRPFWWSLGLGRERVLSATGRELAADRWSAGEFSGSAIMAKVAQGKCVSCGYFNPLAGSLGSAFGACTNAVSPADGKVVAASFGCGAHSETDTADAPAVPTIDLVYDDTYDQGLSADDDDSADESEN</sequence>
<dbReference type="Pfam" id="PF11228">
    <property type="entry name" value="DUF3027"/>
    <property type="match status" value="1"/>
</dbReference>
<organism evidence="2">
    <name type="scientific">freshwater metagenome</name>
    <dbReference type="NCBI Taxonomy" id="449393"/>
    <lineage>
        <taxon>unclassified sequences</taxon>
        <taxon>metagenomes</taxon>
        <taxon>ecological metagenomes</taxon>
    </lineage>
</organism>
<dbReference type="InterPro" id="IPR021391">
    <property type="entry name" value="DUF3027"/>
</dbReference>
<reference evidence="2" key="1">
    <citation type="submission" date="2020-05" db="EMBL/GenBank/DDBJ databases">
        <authorList>
            <person name="Chiriac C."/>
            <person name="Salcher M."/>
            <person name="Ghai R."/>
            <person name="Kavagutti S V."/>
        </authorList>
    </citation>
    <scope>NUCLEOTIDE SEQUENCE</scope>
</reference>
<feature type="compositionally biased region" description="Polar residues" evidence="1">
    <location>
        <begin position="15"/>
        <end position="25"/>
    </location>
</feature>
<protein>
    <submittedName>
        <fullName evidence="2">Unannotated protein</fullName>
    </submittedName>
</protein>
<gene>
    <name evidence="2" type="ORF">UFOPK1726_00102</name>
</gene>
<dbReference type="EMBL" id="CAEZTT010000004">
    <property type="protein sequence ID" value="CAB4567853.1"/>
    <property type="molecule type" value="Genomic_DNA"/>
</dbReference>
<feature type="compositionally biased region" description="Basic residues" evidence="1">
    <location>
        <begin position="1"/>
        <end position="13"/>
    </location>
</feature>